<organism evidence="5 6">
    <name type="scientific">Megamonas rupellensis</name>
    <dbReference type="NCBI Taxonomy" id="491921"/>
    <lineage>
        <taxon>Bacteria</taxon>
        <taxon>Bacillati</taxon>
        <taxon>Bacillota</taxon>
        <taxon>Negativicutes</taxon>
        <taxon>Selenomonadales</taxon>
        <taxon>Selenomonadaceae</taxon>
        <taxon>Megamonas</taxon>
    </lineage>
</organism>
<proteinExistence type="predicted"/>
<accession>A0A412CHQ0</accession>
<sequence length="197" mass="22799">MGKMEMRMALLEPANNDDENKQLVEGYAAVFNQRALIWESEWSGWKYMEVIDRNAFDGADMSDTVFKYNHGDVAMILARASNNTLTMNTDDKGLRISADIIDTNNGTDVYKLIKRGDLNKMSFAFTVKSERTEVDKENKIYTRTITAFDKIYDVAVVDFPAYDGTSIQARSKEYFVDLEKDLQEEKRRKKLYLMTYL</sequence>
<dbReference type="Pfam" id="PF04586">
    <property type="entry name" value="Peptidase_S78"/>
    <property type="match status" value="1"/>
</dbReference>
<keyword evidence="1" id="KW-1188">Viral release from host cell</keyword>
<evidence type="ECO:0000256" key="2">
    <source>
        <dbReference type="ARBA" id="ARBA00022670"/>
    </source>
</evidence>
<evidence type="ECO:0000256" key="1">
    <source>
        <dbReference type="ARBA" id="ARBA00022612"/>
    </source>
</evidence>
<protein>
    <submittedName>
        <fullName evidence="5">HK97 family phage prohead protease</fullName>
    </submittedName>
</protein>
<dbReference type="InterPro" id="IPR054613">
    <property type="entry name" value="Peptidase_S78_dom"/>
</dbReference>
<keyword evidence="3" id="KW-0378">Hydrolase</keyword>
<keyword evidence="2 5" id="KW-0645">Protease</keyword>
<dbReference type="RefSeq" id="WP_118035325.1">
    <property type="nucleotide sequence ID" value="NZ_QRTP01000001.1"/>
</dbReference>
<gene>
    <name evidence="5" type="ORF">DWY77_00160</name>
</gene>
<evidence type="ECO:0000259" key="4">
    <source>
        <dbReference type="Pfam" id="PF04586"/>
    </source>
</evidence>
<comment type="caution">
    <text evidence="5">The sequence shown here is derived from an EMBL/GenBank/DDBJ whole genome shotgun (WGS) entry which is preliminary data.</text>
</comment>
<evidence type="ECO:0000256" key="3">
    <source>
        <dbReference type="ARBA" id="ARBA00022801"/>
    </source>
</evidence>
<feature type="domain" description="Prohead serine protease" evidence="4">
    <location>
        <begin position="16"/>
        <end position="173"/>
    </location>
</feature>
<evidence type="ECO:0000313" key="6">
    <source>
        <dbReference type="Proteomes" id="UP000286147"/>
    </source>
</evidence>
<dbReference type="Proteomes" id="UP000286147">
    <property type="component" value="Unassembled WGS sequence"/>
</dbReference>
<dbReference type="GO" id="GO:0006508">
    <property type="term" value="P:proteolysis"/>
    <property type="evidence" value="ECO:0007669"/>
    <property type="project" value="UniProtKB-KW"/>
</dbReference>
<dbReference type="EMBL" id="QRTP01000001">
    <property type="protein sequence ID" value="RGQ87015.1"/>
    <property type="molecule type" value="Genomic_DNA"/>
</dbReference>
<reference evidence="5 6" key="1">
    <citation type="submission" date="2018-08" db="EMBL/GenBank/DDBJ databases">
        <title>A genome reference for cultivated species of the human gut microbiota.</title>
        <authorList>
            <person name="Zou Y."/>
            <person name="Xue W."/>
            <person name="Luo G."/>
        </authorList>
    </citation>
    <scope>NUCLEOTIDE SEQUENCE [LARGE SCALE GENOMIC DNA]</scope>
    <source>
        <strain evidence="5 6">AF27-12</strain>
    </source>
</reference>
<dbReference type="GO" id="GO:0008233">
    <property type="term" value="F:peptidase activity"/>
    <property type="evidence" value="ECO:0007669"/>
    <property type="project" value="UniProtKB-KW"/>
</dbReference>
<dbReference type="AlphaFoldDB" id="A0A412CHQ0"/>
<name>A0A412CHQ0_9FIRM</name>
<dbReference type="InterPro" id="IPR006433">
    <property type="entry name" value="Prohead_protease"/>
</dbReference>
<dbReference type="NCBIfam" id="TIGR01543">
    <property type="entry name" value="proheadase_HK97"/>
    <property type="match status" value="1"/>
</dbReference>
<evidence type="ECO:0000313" key="5">
    <source>
        <dbReference type="EMBL" id="RGQ87015.1"/>
    </source>
</evidence>